<dbReference type="Proteomes" id="UP000231451">
    <property type="component" value="Unassembled WGS sequence"/>
</dbReference>
<proteinExistence type="predicted"/>
<gene>
    <name evidence="3" type="ORF">CSQ87_05230</name>
</gene>
<evidence type="ECO:0008006" key="5">
    <source>
        <dbReference type="Google" id="ProtNLM"/>
    </source>
</evidence>
<dbReference type="EMBL" id="PEBK01000004">
    <property type="protein sequence ID" value="PJM75412.1"/>
    <property type="molecule type" value="Genomic_DNA"/>
</dbReference>
<feature type="compositionally biased region" description="Gly residues" evidence="1">
    <location>
        <begin position="235"/>
        <end position="256"/>
    </location>
</feature>
<keyword evidence="4" id="KW-1185">Reference proteome</keyword>
<dbReference type="AlphaFoldDB" id="A0A2M9HF29"/>
<keyword evidence="2" id="KW-0472">Membrane</keyword>
<feature type="transmembrane region" description="Helical" evidence="2">
    <location>
        <begin position="273"/>
        <end position="293"/>
    </location>
</feature>
<evidence type="ECO:0000313" key="4">
    <source>
        <dbReference type="Proteomes" id="UP000231451"/>
    </source>
</evidence>
<name>A0A2M9HF29_9BIFI</name>
<evidence type="ECO:0000256" key="1">
    <source>
        <dbReference type="SAM" id="MobiDB-lite"/>
    </source>
</evidence>
<organism evidence="3 4">
    <name type="scientific">Bifidobacterium simiarum</name>
    <dbReference type="NCBI Taxonomy" id="2045441"/>
    <lineage>
        <taxon>Bacteria</taxon>
        <taxon>Bacillati</taxon>
        <taxon>Actinomycetota</taxon>
        <taxon>Actinomycetes</taxon>
        <taxon>Bifidobacteriales</taxon>
        <taxon>Bifidobacteriaceae</taxon>
        <taxon>Bifidobacterium</taxon>
    </lineage>
</organism>
<dbReference type="InterPro" id="IPR013783">
    <property type="entry name" value="Ig-like_fold"/>
</dbReference>
<accession>A0A2M9HF29</accession>
<protein>
    <recommendedName>
        <fullName evidence="5">Cell surface protein</fullName>
    </recommendedName>
</protein>
<comment type="caution">
    <text evidence="3">The sequence shown here is derived from an EMBL/GenBank/DDBJ whole genome shotgun (WGS) entry which is preliminary data.</text>
</comment>
<dbReference type="RefSeq" id="WP_100512830.1">
    <property type="nucleotide sequence ID" value="NZ_PEBK01000004.1"/>
</dbReference>
<sequence length="307" mass="31079">MAIMPNMQAIDAPVSNRRRAAGLLAILSILFVILVGVFPAPAHAATYGTYGATQSGPVGSLTIAAQIKDSSSTRYLAGDTYAVAHVADATLGSNGTIAKLTTRSAFRSLSRDWTSLTSSQFNAAAKELAAYAGQHRLYDVTTKAVTGADGTAIVSDLTPGLYLVSRTGIAAANKAYACDAFLVAVPETDDSASGTAGGANYDVVAAPKFEQVSVPNPPTPNHPGGEPTPNTPGTPGTGTPGTPGSGSTPGTGGQTGTTGSTGPSTVAKTGAAVMRYVEAAVILGALAVIVLFVRDRIRSRESHESLK</sequence>
<dbReference type="OrthoDB" id="3233349at2"/>
<keyword evidence="2" id="KW-0812">Transmembrane</keyword>
<feature type="region of interest" description="Disordered" evidence="1">
    <location>
        <begin position="211"/>
        <end position="264"/>
    </location>
</feature>
<keyword evidence="2" id="KW-1133">Transmembrane helix</keyword>
<evidence type="ECO:0000256" key="2">
    <source>
        <dbReference type="SAM" id="Phobius"/>
    </source>
</evidence>
<evidence type="ECO:0000313" key="3">
    <source>
        <dbReference type="EMBL" id="PJM75412.1"/>
    </source>
</evidence>
<reference evidence="3 4" key="1">
    <citation type="submission" date="2017-10" db="EMBL/GenBank/DDBJ databases">
        <title>Draft genome sequences of strains TRE 1, TRE 9, TRE H and TRI 7, isolated from tamarins, belonging to four potential novel Bifidobacterium species.</title>
        <authorList>
            <person name="Mattarelli P."/>
            <person name="Modesto M."/>
            <person name="Puglisi E."/>
            <person name="Morelli L."/>
            <person name="Spezio C."/>
            <person name="Bonetti A."/>
            <person name="Sandri C."/>
        </authorList>
    </citation>
    <scope>NUCLEOTIDE SEQUENCE [LARGE SCALE GENOMIC DNA]</scope>
    <source>
        <strain evidence="4">TRI7</strain>
    </source>
</reference>
<dbReference type="GO" id="GO:0005975">
    <property type="term" value="P:carbohydrate metabolic process"/>
    <property type="evidence" value="ECO:0007669"/>
    <property type="project" value="UniProtKB-ARBA"/>
</dbReference>
<dbReference type="Gene3D" id="2.60.40.10">
    <property type="entry name" value="Immunoglobulins"/>
    <property type="match status" value="1"/>
</dbReference>
<feature type="compositionally biased region" description="Low complexity" evidence="1">
    <location>
        <begin position="222"/>
        <end position="234"/>
    </location>
</feature>